<feature type="region of interest" description="Disordered" evidence="4">
    <location>
        <begin position="1"/>
        <end position="35"/>
    </location>
</feature>
<accession>A0A1C6YQF4</accession>
<gene>
    <name evidence="5" type="ORF">PCHDS_000473100</name>
</gene>
<proteinExistence type="inferred from homology"/>
<feature type="compositionally biased region" description="Polar residues" evidence="4">
    <location>
        <begin position="15"/>
        <end position="24"/>
    </location>
</feature>
<evidence type="ECO:0000313" key="5">
    <source>
        <dbReference type="EMBL" id="SCM25559.1"/>
    </source>
</evidence>
<feature type="region of interest" description="Disordered" evidence="4">
    <location>
        <begin position="98"/>
        <end position="118"/>
    </location>
</feature>
<feature type="compositionally biased region" description="Low complexity" evidence="4">
    <location>
        <begin position="291"/>
        <end position="304"/>
    </location>
</feature>
<feature type="compositionally biased region" description="Pro residues" evidence="4">
    <location>
        <begin position="276"/>
        <end position="286"/>
    </location>
</feature>
<dbReference type="AlphaFoldDB" id="A0A1C6YQF4"/>
<evidence type="ECO:0000256" key="4">
    <source>
        <dbReference type="SAM" id="MobiDB-lite"/>
    </source>
</evidence>
<dbReference type="Proteomes" id="UP000507536">
    <property type="component" value="Chromosome 14"/>
</dbReference>
<keyword evidence="5" id="KW-0808">Transferase</keyword>
<dbReference type="InterPro" id="IPR045123">
    <property type="entry name" value="METTL14-like"/>
</dbReference>
<dbReference type="Gene3D" id="3.40.50.150">
    <property type="entry name" value="Vaccinia Virus protein VP39"/>
    <property type="match status" value="1"/>
</dbReference>
<comment type="similarity">
    <text evidence="3">Belongs to the MT-A70-like family.</text>
</comment>
<dbReference type="EMBL" id="LT608194">
    <property type="protein sequence ID" value="SCM25559.1"/>
    <property type="molecule type" value="Genomic_DNA"/>
</dbReference>
<dbReference type="SUPFAM" id="SSF53335">
    <property type="entry name" value="S-adenosyl-L-methionine-dependent methyltransferases"/>
    <property type="match status" value="1"/>
</dbReference>
<dbReference type="PROSITE" id="PS51143">
    <property type="entry name" value="MT_A70"/>
    <property type="match status" value="1"/>
</dbReference>
<dbReference type="InterPro" id="IPR029063">
    <property type="entry name" value="SAM-dependent_MTases_sf"/>
</dbReference>
<organism evidence="5 6">
    <name type="scientific">Plasmodium chabaudi adami</name>
    <dbReference type="NCBI Taxonomy" id="5826"/>
    <lineage>
        <taxon>Eukaryota</taxon>
        <taxon>Sar</taxon>
        <taxon>Alveolata</taxon>
        <taxon>Apicomplexa</taxon>
        <taxon>Aconoidasida</taxon>
        <taxon>Haemosporida</taxon>
        <taxon>Plasmodiidae</taxon>
        <taxon>Plasmodium</taxon>
        <taxon>Plasmodium (Vinckeia)</taxon>
    </lineage>
</organism>
<dbReference type="GO" id="GO:0008168">
    <property type="term" value="F:methyltransferase activity"/>
    <property type="evidence" value="ECO:0007669"/>
    <property type="project" value="UniProtKB-KW"/>
</dbReference>
<name>A0A1C6YQF4_PLACE</name>
<dbReference type="GO" id="GO:0005634">
    <property type="term" value="C:nucleus"/>
    <property type="evidence" value="ECO:0007669"/>
    <property type="project" value="UniProtKB-SubCell"/>
</dbReference>
<feature type="compositionally biased region" description="Low complexity" evidence="4">
    <location>
        <begin position="25"/>
        <end position="35"/>
    </location>
</feature>
<dbReference type="GO" id="GO:0003729">
    <property type="term" value="F:mRNA binding"/>
    <property type="evidence" value="ECO:0007669"/>
    <property type="project" value="TreeGrafter"/>
</dbReference>
<dbReference type="PROSITE" id="PS00092">
    <property type="entry name" value="N6_MTASE"/>
    <property type="match status" value="1"/>
</dbReference>
<feature type="region of interest" description="Disordered" evidence="4">
    <location>
        <begin position="272"/>
        <end position="316"/>
    </location>
</feature>
<dbReference type="PANTHER" id="PTHR13107:SF0">
    <property type="entry name" value="N6-ADENOSINE-METHYLTRANSFERASE NON-CATALYTIC SUBUNIT"/>
    <property type="match status" value="1"/>
</dbReference>
<evidence type="ECO:0000256" key="2">
    <source>
        <dbReference type="ARBA" id="ARBA00023242"/>
    </source>
</evidence>
<keyword evidence="5" id="KW-0489">Methyltransferase</keyword>
<evidence type="ECO:0000256" key="3">
    <source>
        <dbReference type="PROSITE-ProRule" id="PRU00489"/>
    </source>
</evidence>
<comment type="subcellular location">
    <subcellularLocation>
        <location evidence="1">Nucleus</location>
    </subcellularLocation>
</comment>
<keyword evidence="2" id="KW-0539">Nucleus</keyword>
<dbReference type="PROSITE" id="PS51592">
    <property type="entry name" value="SAM_MTA70L_2"/>
    <property type="match status" value="1"/>
</dbReference>
<dbReference type="InterPro" id="IPR002052">
    <property type="entry name" value="DNA_methylase_N6_adenine_CS"/>
</dbReference>
<dbReference type="Pfam" id="PF05063">
    <property type="entry name" value="MT-A70"/>
    <property type="match status" value="1"/>
</dbReference>
<evidence type="ECO:0000256" key="1">
    <source>
        <dbReference type="ARBA" id="ARBA00004123"/>
    </source>
</evidence>
<evidence type="ECO:0000313" key="6">
    <source>
        <dbReference type="Proteomes" id="UP000507536"/>
    </source>
</evidence>
<sequence length="652" mass="75126">MNNNQMNPNNNKNMGAQNFNQSFPNNTVNNKQPNNASYQYQNINYAKANNPTMMNYNNNPNFVNPNYCNYNNIVPPPSSSPPNNMPINNKHIYYIPPSPSNIPSPPNIPNAPSPPSIPGSPNMDYGNNTNLKNPISEGMNIENDNMLGQEYGKTSHYNANYMGNNSNMFGSHANNKFPEQVPPPSVPPPNMGDIYQYTGTNNVHNMHVPNGPNNPNASNISGTFSMQKNVPMMGYHGEYPNNRININPDQTMIPNNSNNFIRDMKTYDYSFNDNIAPPPLPTPMPPDNKNLESGNSSRNSSNTNLKKNEYKNNSCNINVDGRERLQNDYNQHFINTGERPQNFIRDSDENKRFIKYPKLKQLLELKNAIIKKRSTPARYIKCDLRNFDLSSLDMKFDVILIDPPWKEYYDRKMQNLDLLNSIHIDNYDINDDIYNDKDKYWSLEDLSDLKIDQIAEVPSFLFIWCGVTHLEDARVLLNKWGYRRCEDICWLKTNINEKNKKIKYLNEINNENSYLQRTTEHCLMGIKGAVRRSYDIHLIHANLDTDVIIAEETEENIYNNNKPEELYKIIEKFCLGRRKIELFGTNTNIRNGWLTLGKNMNATLFEQEEYKSWFEGDIAWPEATSYIGGKYMGTTPEIENLRPKSPPRNANP</sequence>
<dbReference type="PANTHER" id="PTHR13107">
    <property type="entry name" value="N6-ADENOSINE-METHYLTRANSFERASE NON-CATALYTIC SUBUNIT"/>
    <property type="match status" value="1"/>
</dbReference>
<protein>
    <submittedName>
        <fullName evidence="5">mRNA methyltransferase, putative</fullName>
    </submittedName>
</protein>
<dbReference type="InterPro" id="IPR007757">
    <property type="entry name" value="MT-A70-like"/>
</dbReference>
<dbReference type="GO" id="GO:0036396">
    <property type="term" value="C:RNA N6-methyladenosine methyltransferase complex"/>
    <property type="evidence" value="ECO:0007669"/>
    <property type="project" value="TreeGrafter"/>
</dbReference>
<feature type="compositionally biased region" description="Low complexity" evidence="4">
    <location>
        <begin position="1"/>
        <end position="14"/>
    </location>
</feature>
<reference evidence="5 6" key="1">
    <citation type="submission" date="2016-08" db="EMBL/GenBank/DDBJ databases">
        <authorList>
            <consortium name="Pathogen Informatics"/>
        </authorList>
    </citation>
    <scope>NUCLEOTIDE SEQUENCE [LARGE SCALE GENOMIC DNA]</scope>
    <source>
        <strain evidence="5 6">DS</strain>
    </source>
</reference>
<dbReference type="GO" id="GO:0032259">
    <property type="term" value="P:methylation"/>
    <property type="evidence" value="ECO:0007669"/>
    <property type="project" value="UniProtKB-KW"/>
</dbReference>